<evidence type="ECO:0000313" key="3">
    <source>
        <dbReference type="Proteomes" id="UP000000442"/>
    </source>
</evidence>
<feature type="domain" description="Amidase" evidence="1">
    <location>
        <begin position="152"/>
        <end position="562"/>
    </location>
</feature>
<evidence type="ECO:0000313" key="2">
    <source>
        <dbReference type="EMBL" id="ACN15423.1"/>
    </source>
</evidence>
<dbReference type="STRING" id="177437.HRM2_23280"/>
<dbReference type="SUPFAM" id="SSF75304">
    <property type="entry name" value="Amidase signature (AS) enzymes"/>
    <property type="match status" value="1"/>
</dbReference>
<dbReference type="InterPro" id="IPR000120">
    <property type="entry name" value="Amidase"/>
</dbReference>
<dbReference type="KEGG" id="dat:HRM2_23280"/>
<dbReference type="eggNOG" id="COG0154">
    <property type="taxonomic scope" value="Bacteria"/>
</dbReference>
<dbReference type="Proteomes" id="UP000000442">
    <property type="component" value="Chromosome"/>
</dbReference>
<dbReference type="EMBL" id="CP001087">
    <property type="protein sequence ID" value="ACN15423.1"/>
    <property type="molecule type" value="Genomic_DNA"/>
</dbReference>
<proteinExistence type="predicted"/>
<dbReference type="PANTHER" id="PTHR11895:SF67">
    <property type="entry name" value="AMIDASE DOMAIN-CONTAINING PROTEIN"/>
    <property type="match status" value="1"/>
</dbReference>
<protein>
    <submittedName>
        <fullName evidence="2">GatA1</fullName>
        <ecNumber evidence="2">6.3.5.-</ecNumber>
    </submittedName>
</protein>
<dbReference type="Pfam" id="PF01425">
    <property type="entry name" value="Amidase"/>
    <property type="match status" value="1"/>
</dbReference>
<dbReference type="InterPro" id="IPR036928">
    <property type="entry name" value="AS_sf"/>
</dbReference>
<evidence type="ECO:0000259" key="1">
    <source>
        <dbReference type="Pfam" id="PF01425"/>
    </source>
</evidence>
<reference evidence="2 3" key="1">
    <citation type="journal article" date="2009" name="Environ. Microbiol.">
        <title>Genome sequence of Desulfobacterium autotrophicum HRM2, a marine sulfate reducer oxidizing organic carbon completely to carbon dioxide.</title>
        <authorList>
            <person name="Strittmatter A.W."/>
            <person name="Liesegang H."/>
            <person name="Rabus R."/>
            <person name="Decker I."/>
            <person name="Amann J."/>
            <person name="Andres S."/>
            <person name="Henne A."/>
            <person name="Fricke W.F."/>
            <person name="Martinez-Arias R."/>
            <person name="Bartels D."/>
            <person name="Goesmann A."/>
            <person name="Krause L."/>
            <person name="Puehler A."/>
            <person name="Klenk H.P."/>
            <person name="Richter M."/>
            <person name="Schuler M."/>
            <person name="Gloeckner F.O."/>
            <person name="Meyerdierks A."/>
            <person name="Gottschalk G."/>
            <person name="Amann R."/>
        </authorList>
    </citation>
    <scope>NUCLEOTIDE SEQUENCE [LARGE SCALE GENOMIC DNA]</scope>
    <source>
        <strain evidence="3">ATCC 43914 / DSM 3382 / HRM2</strain>
    </source>
</reference>
<dbReference type="HOGENOM" id="CLU_009600_0_2_7"/>
<dbReference type="InterPro" id="IPR023631">
    <property type="entry name" value="Amidase_dom"/>
</dbReference>
<name>C0QET1_DESAH</name>
<dbReference type="GO" id="GO:0016874">
    <property type="term" value="F:ligase activity"/>
    <property type="evidence" value="ECO:0007669"/>
    <property type="project" value="UniProtKB-KW"/>
</dbReference>
<sequence>MVSYTFEQHLSIPSKQPLTQRQVIMSVYDLKTPSFPELTGLGLKLSAGMLGNPLLQSLLAPRLLRDAGITRFRTLAFDEDPSFTPIHGFEDQPLDFVGGIIDPIAEFTSSLKADFPCTRSGVMAYVHAYQRGESDPVEVASKIVNAVDKNNAEPQSMNIFIAMDRKDLMVQAQASKQRIDHGTSLGLFDGVPVAVKDEFDQVPYPTTVGTSFLGKKPAIEDATVVARLRSQGALLVGKANMHEIGINPNGLNVHFGAVRNPYHLDHDAGGSSSGPAAAVALGLVPVAIGADGGGSIRVPAGYCGVLGLKPTFGRVSEHGAAPLCWSVGHAGPIADTVADLVLAYSVVAGRDPRDKRSLVQPQVTVQGWDNADLTGLRIGVFNDWNHHSDGPCSNSCDHMVEQFKGAGARVKAIEIAELDAMRVAHSILILSEMAAAMSAYKKHLKKMGAGVRINLSLARLLRATDYVNAQRMRTRAIKIFNTVFKTVDAIVSPGSATVVPRIPQGFETAGWSAISNELGSMRYVFPANLTGFPAITFPGGYDNNGLPLGIHAMASPWQETLLFRLASAAEAVVERRNGVRFSVL</sequence>
<dbReference type="EC" id="6.3.5.-" evidence="2"/>
<dbReference type="Gene3D" id="3.90.1300.10">
    <property type="entry name" value="Amidase signature (AS) domain"/>
    <property type="match status" value="1"/>
</dbReference>
<keyword evidence="3" id="KW-1185">Reference proteome</keyword>
<dbReference type="PANTHER" id="PTHR11895">
    <property type="entry name" value="TRANSAMIDASE"/>
    <property type="match status" value="1"/>
</dbReference>
<gene>
    <name evidence="2" type="primary">gatA1</name>
    <name evidence="2" type="ordered locus">HRM2_23280</name>
</gene>
<organism evidence="2 3">
    <name type="scientific">Desulforapulum autotrophicum (strain ATCC 43914 / DSM 3382 / VKM B-1955 / HRM2)</name>
    <name type="common">Desulfobacterium autotrophicum</name>
    <dbReference type="NCBI Taxonomy" id="177437"/>
    <lineage>
        <taxon>Bacteria</taxon>
        <taxon>Pseudomonadati</taxon>
        <taxon>Thermodesulfobacteriota</taxon>
        <taxon>Desulfobacteria</taxon>
        <taxon>Desulfobacterales</taxon>
        <taxon>Desulfobacteraceae</taxon>
        <taxon>Desulforapulum</taxon>
    </lineage>
</organism>
<dbReference type="PROSITE" id="PS00571">
    <property type="entry name" value="AMIDASES"/>
    <property type="match status" value="1"/>
</dbReference>
<accession>C0QET1</accession>
<dbReference type="OrthoDB" id="9811471at2"/>
<dbReference type="InterPro" id="IPR020556">
    <property type="entry name" value="Amidase_CS"/>
</dbReference>
<keyword evidence="2" id="KW-0436">Ligase</keyword>
<dbReference type="AlphaFoldDB" id="C0QET1"/>